<evidence type="ECO:0000256" key="7">
    <source>
        <dbReference type="ARBA" id="ARBA00025795"/>
    </source>
</evidence>
<keyword evidence="5" id="KW-0560">Oxidoreductase</keyword>
<keyword evidence="4" id="KW-0479">Metal-binding</keyword>
<keyword evidence="2 10" id="KW-0575">Peroxidase</keyword>
<evidence type="ECO:0000256" key="2">
    <source>
        <dbReference type="ARBA" id="ARBA00022559"/>
    </source>
</evidence>
<dbReference type="InterPro" id="IPR000028">
    <property type="entry name" value="Chloroperoxidase"/>
</dbReference>
<evidence type="ECO:0000313" key="11">
    <source>
        <dbReference type="Proteomes" id="UP001465668"/>
    </source>
</evidence>
<evidence type="ECO:0000256" key="8">
    <source>
        <dbReference type="SAM" id="MobiDB-lite"/>
    </source>
</evidence>
<sequence length="390" mass="41836">MTRISSIWLSGGSQPGGPESCPFNPNHQDAPPVTTEFPYNGAIGGLPGKGVGGYQVPAPGDEAHQFIAPTDQDIRGPCPGLNAAANHGFLARDGVTNYGELVDAVQNVYNMGWDLANFLAVFSIFVADGDITTQKLSIGCDATTRTSVNPVLTGSEPGLDGHDKFEADSSLTRNDYFLAGGDNFDFNGTLFEMMTESTGATFDLDGLAKYRFDRYQQSRVENSQFFFGPFGIFQHGAASFVYELFPNGNDGYQPNLANTASFFGAEKQANGTWAHVPERIPDNWINRVAPYTLAETVVQILAMYGQYPVGFGGNVNGAFVGIDFPPYIQGGNLTAATPADFTCLLYQFVSVATPSSFNSVTTPTVEAIQFFLNSLGVDDFTNLGCDIPLT</sequence>
<dbReference type="PROSITE" id="PS51405">
    <property type="entry name" value="HEME_HALOPEROXIDASE"/>
    <property type="match status" value="1"/>
</dbReference>
<dbReference type="Proteomes" id="UP001465668">
    <property type="component" value="Unassembled WGS sequence"/>
</dbReference>
<accession>A0ABR2XGH3</accession>
<evidence type="ECO:0000256" key="6">
    <source>
        <dbReference type="ARBA" id="ARBA00023004"/>
    </source>
</evidence>
<comment type="similarity">
    <text evidence="7">Belongs to the chloroperoxidase family.</text>
</comment>
<dbReference type="EMBL" id="JARVKM010000057">
    <property type="protein sequence ID" value="KAK9772847.1"/>
    <property type="molecule type" value="Genomic_DNA"/>
</dbReference>
<comment type="cofactor">
    <cofactor evidence="1">
        <name>heme b</name>
        <dbReference type="ChEBI" id="CHEBI:60344"/>
    </cofactor>
</comment>
<dbReference type="Pfam" id="PF01328">
    <property type="entry name" value="Peroxidase_2"/>
    <property type="match status" value="1"/>
</dbReference>
<dbReference type="GO" id="GO:0004601">
    <property type="term" value="F:peroxidase activity"/>
    <property type="evidence" value="ECO:0007669"/>
    <property type="project" value="UniProtKB-KW"/>
</dbReference>
<dbReference type="SUPFAM" id="SSF47571">
    <property type="entry name" value="Cloroperoxidase"/>
    <property type="match status" value="1"/>
</dbReference>
<dbReference type="PANTHER" id="PTHR33577">
    <property type="entry name" value="STERIGMATOCYSTIN BIOSYNTHESIS PEROXIDASE STCC-RELATED"/>
    <property type="match status" value="1"/>
</dbReference>
<feature type="region of interest" description="Disordered" evidence="8">
    <location>
        <begin position="1"/>
        <end position="32"/>
    </location>
</feature>
<dbReference type="PANTHER" id="PTHR33577:SF15">
    <property type="entry name" value="HEME HALOPEROXIDASE FAMILY PROFILE DOMAIN-CONTAINING PROTEIN"/>
    <property type="match status" value="1"/>
</dbReference>
<evidence type="ECO:0000256" key="3">
    <source>
        <dbReference type="ARBA" id="ARBA00022617"/>
    </source>
</evidence>
<name>A0ABR2XGH3_9PEZI</name>
<comment type="caution">
    <text evidence="10">The sequence shown here is derived from an EMBL/GenBank/DDBJ whole genome shotgun (WGS) entry which is preliminary data.</text>
</comment>
<dbReference type="InterPro" id="IPR036851">
    <property type="entry name" value="Chloroperoxidase-like_sf"/>
</dbReference>
<evidence type="ECO:0000256" key="4">
    <source>
        <dbReference type="ARBA" id="ARBA00022723"/>
    </source>
</evidence>
<proteinExistence type="inferred from homology"/>
<protein>
    <submittedName>
        <fullName evidence="10">Heme-thiolate peroxidase</fullName>
    </submittedName>
</protein>
<evidence type="ECO:0000259" key="9">
    <source>
        <dbReference type="PROSITE" id="PS51405"/>
    </source>
</evidence>
<keyword evidence="3" id="KW-0349">Heme</keyword>
<organism evidence="10 11">
    <name type="scientific">Seiridium cardinale</name>
    <dbReference type="NCBI Taxonomy" id="138064"/>
    <lineage>
        <taxon>Eukaryota</taxon>
        <taxon>Fungi</taxon>
        <taxon>Dikarya</taxon>
        <taxon>Ascomycota</taxon>
        <taxon>Pezizomycotina</taxon>
        <taxon>Sordariomycetes</taxon>
        <taxon>Xylariomycetidae</taxon>
        <taxon>Amphisphaeriales</taxon>
        <taxon>Sporocadaceae</taxon>
        <taxon>Seiridium</taxon>
    </lineage>
</organism>
<gene>
    <name evidence="10" type="ORF">SCAR479_10532</name>
</gene>
<keyword evidence="11" id="KW-1185">Reference proteome</keyword>
<feature type="compositionally biased region" description="Polar residues" evidence="8">
    <location>
        <begin position="1"/>
        <end position="12"/>
    </location>
</feature>
<reference evidence="10 11" key="1">
    <citation type="submission" date="2024-02" db="EMBL/GenBank/DDBJ databases">
        <title>First draft genome assembly of two strains of Seiridium cardinale.</title>
        <authorList>
            <person name="Emiliani G."/>
            <person name="Scali E."/>
        </authorList>
    </citation>
    <scope>NUCLEOTIDE SEQUENCE [LARGE SCALE GENOMIC DNA]</scope>
    <source>
        <strain evidence="10 11">BM-138-000479</strain>
    </source>
</reference>
<evidence type="ECO:0000256" key="1">
    <source>
        <dbReference type="ARBA" id="ARBA00001970"/>
    </source>
</evidence>
<dbReference type="Gene3D" id="1.10.489.10">
    <property type="entry name" value="Chloroperoxidase-like"/>
    <property type="match status" value="1"/>
</dbReference>
<evidence type="ECO:0000256" key="5">
    <source>
        <dbReference type="ARBA" id="ARBA00023002"/>
    </source>
</evidence>
<keyword evidence="6" id="KW-0408">Iron</keyword>
<feature type="domain" description="Heme haloperoxidase family profile" evidence="9">
    <location>
        <begin position="62"/>
        <end position="302"/>
    </location>
</feature>
<evidence type="ECO:0000313" key="10">
    <source>
        <dbReference type="EMBL" id="KAK9772847.1"/>
    </source>
</evidence>